<gene>
    <name evidence="2" type="ORF">G6F50_012789</name>
</gene>
<dbReference type="Proteomes" id="UP000740926">
    <property type="component" value="Unassembled WGS sequence"/>
</dbReference>
<organism evidence="2 3">
    <name type="scientific">Rhizopus delemar</name>
    <dbReference type="NCBI Taxonomy" id="936053"/>
    <lineage>
        <taxon>Eukaryota</taxon>
        <taxon>Fungi</taxon>
        <taxon>Fungi incertae sedis</taxon>
        <taxon>Mucoromycota</taxon>
        <taxon>Mucoromycotina</taxon>
        <taxon>Mucoromycetes</taxon>
        <taxon>Mucorales</taxon>
        <taxon>Mucorineae</taxon>
        <taxon>Rhizopodaceae</taxon>
        <taxon>Rhizopus</taxon>
    </lineage>
</organism>
<evidence type="ECO:0000256" key="1">
    <source>
        <dbReference type="SAM" id="MobiDB-lite"/>
    </source>
</evidence>
<sequence>MCENVFLSRLHIKWGAPSVSGITPFTLVIPKISPYKHSSIYYQMRKVGEGKAGFEPVSRERSTHTVVARGTSANPSSRTSWVQDSLSASSHISDQQTLAYKDFSFPWSGG</sequence>
<name>A0A9P7CHD0_9FUNG</name>
<accession>A0A9P7CHD0</accession>
<reference evidence="2 3" key="1">
    <citation type="journal article" date="2020" name="Microb. Genom.">
        <title>Genetic diversity of clinical and environmental Mucorales isolates obtained from an investigation of mucormycosis cases among solid organ transplant recipients.</title>
        <authorList>
            <person name="Nguyen M.H."/>
            <person name="Kaul D."/>
            <person name="Muto C."/>
            <person name="Cheng S.J."/>
            <person name="Richter R.A."/>
            <person name="Bruno V.M."/>
            <person name="Liu G."/>
            <person name="Beyhan S."/>
            <person name="Sundermann A.J."/>
            <person name="Mounaud S."/>
            <person name="Pasculle A.W."/>
            <person name="Nierman W.C."/>
            <person name="Driscoll E."/>
            <person name="Cumbie R."/>
            <person name="Clancy C.J."/>
            <person name="Dupont C.L."/>
        </authorList>
    </citation>
    <scope>NUCLEOTIDE SEQUENCE [LARGE SCALE GENOMIC DNA]</scope>
    <source>
        <strain evidence="2 3">GL24</strain>
    </source>
</reference>
<evidence type="ECO:0000313" key="3">
    <source>
        <dbReference type="Proteomes" id="UP000740926"/>
    </source>
</evidence>
<comment type="caution">
    <text evidence="2">The sequence shown here is derived from an EMBL/GenBank/DDBJ whole genome shotgun (WGS) entry which is preliminary data.</text>
</comment>
<dbReference type="AlphaFoldDB" id="A0A9P7CHD0"/>
<protein>
    <submittedName>
        <fullName evidence="2">Uncharacterized protein</fullName>
    </submittedName>
</protein>
<feature type="compositionally biased region" description="Polar residues" evidence="1">
    <location>
        <begin position="71"/>
        <end position="80"/>
    </location>
</feature>
<proteinExistence type="predicted"/>
<feature type="region of interest" description="Disordered" evidence="1">
    <location>
        <begin position="53"/>
        <end position="80"/>
    </location>
</feature>
<keyword evidence="3" id="KW-1185">Reference proteome</keyword>
<evidence type="ECO:0000313" key="2">
    <source>
        <dbReference type="EMBL" id="KAG1555988.1"/>
    </source>
</evidence>
<dbReference type="EMBL" id="JAANIU010004326">
    <property type="protein sequence ID" value="KAG1555988.1"/>
    <property type="molecule type" value="Genomic_DNA"/>
</dbReference>